<dbReference type="EMBL" id="PRLB01000005">
    <property type="protein sequence ID" value="RAW54193.1"/>
    <property type="molecule type" value="Genomic_DNA"/>
</dbReference>
<dbReference type="Gene3D" id="3.60.21.10">
    <property type="match status" value="1"/>
</dbReference>
<dbReference type="InterPro" id="IPR004843">
    <property type="entry name" value="Calcineurin-like_PHP"/>
</dbReference>
<sequence>MKTQPVTFAAMTDLHLDIMHDGMMRIDAFLDAAQKADVDFIIQLGDFSYPKDTSTCLCAPEKMPINLKYAMECPTEIPKLEILNKFNLFSKPKYHLLGNHECDFCSKADALEMYGMEKPYYSFHLKGWHFIVLDGNSYRDEHGDLVDYNFGKYFETTDLPYLGEQQLVWLREEVLSATEPIVIFSHQPLYACPRGLRNVDDLQKIIREGRAAGKRIQFCMNGHVHRDIRHFENGILYYTLNSISNYWAGTAYATHRYSSEIEAKFPNLQFVVPYADPIYAIVTLDENGVSVKGVEGHFVPPSPEKTGITVPLTPSVASWSFAWDEFETLQGDV</sequence>
<dbReference type="GO" id="GO:0016787">
    <property type="term" value="F:hydrolase activity"/>
    <property type="evidence" value="ECO:0007669"/>
    <property type="project" value="InterPro"/>
</dbReference>
<dbReference type="OrthoDB" id="9791866at2"/>
<gene>
    <name evidence="1" type="ORF">C4N26_06995</name>
</gene>
<accession>A0A174C2P4</accession>
<dbReference type="InterPro" id="IPR051918">
    <property type="entry name" value="STPP_CPPED1"/>
</dbReference>
<dbReference type="AlphaFoldDB" id="A0A174C2P4"/>
<evidence type="ECO:0000313" key="2">
    <source>
        <dbReference type="Proteomes" id="UP000251144"/>
    </source>
</evidence>
<dbReference type="SUPFAM" id="SSF56300">
    <property type="entry name" value="Metallo-dependent phosphatases"/>
    <property type="match status" value="1"/>
</dbReference>
<comment type="caution">
    <text evidence="1">The sequence shown here is derived from an EMBL/GenBank/DDBJ whole genome shotgun (WGS) entry which is preliminary data.</text>
</comment>
<dbReference type="Proteomes" id="UP000251144">
    <property type="component" value="Unassembled WGS sequence"/>
</dbReference>
<dbReference type="PANTHER" id="PTHR43143">
    <property type="entry name" value="METALLOPHOSPHOESTERASE, CALCINEURIN SUPERFAMILY"/>
    <property type="match status" value="1"/>
</dbReference>
<name>A0A174C2P4_9FIRM</name>
<protein>
    <submittedName>
        <fullName evidence="1">Serine/threonine protein phosphatase</fullName>
    </submittedName>
</protein>
<organism evidence="1 2">
    <name type="scientific">Faecalibacterium prausnitzii</name>
    <dbReference type="NCBI Taxonomy" id="853"/>
    <lineage>
        <taxon>Bacteria</taxon>
        <taxon>Bacillati</taxon>
        <taxon>Bacillota</taxon>
        <taxon>Clostridia</taxon>
        <taxon>Eubacteriales</taxon>
        <taxon>Oscillospiraceae</taxon>
        <taxon>Faecalibacterium</taxon>
    </lineage>
</organism>
<evidence type="ECO:0000313" key="1">
    <source>
        <dbReference type="EMBL" id="RAW54193.1"/>
    </source>
</evidence>
<dbReference type="PANTHER" id="PTHR43143:SF1">
    <property type="entry name" value="SERINE_THREONINE-PROTEIN PHOSPHATASE CPPED1"/>
    <property type="match status" value="1"/>
</dbReference>
<dbReference type="Pfam" id="PF00149">
    <property type="entry name" value="Metallophos"/>
    <property type="match status" value="1"/>
</dbReference>
<proteinExistence type="predicted"/>
<dbReference type="InterPro" id="IPR029052">
    <property type="entry name" value="Metallo-depent_PP-like"/>
</dbReference>
<dbReference type="RefSeq" id="WP_055191415.1">
    <property type="nucleotide sequence ID" value="NZ_CABJDF010000009.1"/>
</dbReference>
<reference evidence="1 2" key="1">
    <citation type="submission" date="2018-02" db="EMBL/GenBank/DDBJ databases">
        <title>Complete genome sequencing of Faecalibacterium prausnitzii strains isolated from the human gut.</title>
        <authorList>
            <person name="Fitzgerald B.C."/>
            <person name="Shkoporov A.N."/>
            <person name="Ross P.R."/>
            <person name="Hill C."/>
        </authorList>
    </citation>
    <scope>NUCLEOTIDE SEQUENCE [LARGE SCALE GENOMIC DNA]</scope>
    <source>
        <strain evidence="1 2">APC942/32-1</strain>
    </source>
</reference>